<protein>
    <submittedName>
        <fullName evidence="3">PilT/PilU family type 4a pilus ATPase</fullName>
    </submittedName>
</protein>
<dbReference type="SUPFAM" id="SSF52540">
    <property type="entry name" value="P-loop containing nucleoside triphosphate hydrolases"/>
    <property type="match status" value="1"/>
</dbReference>
<dbReference type="Proteomes" id="UP000442109">
    <property type="component" value="Unassembled WGS sequence"/>
</dbReference>
<evidence type="ECO:0000313" key="4">
    <source>
        <dbReference type="Proteomes" id="UP000442109"/>
    </source>
</evidence>
<evidence type="ECO:0000313" key="3">
    <source>
        <dbReference type="EMBL" id="MUG33036.1"/>
    </source>
</evidence>
<dbReference type="GO" id="GO:0016887">
    <property type="term" value="F:ATP hydrolysis activity"/>
    <property type="evidence" value="ECO:0007669"/>
    <property type="project" value="InterPro"/>
</dbReference>
<dbReference type="PANTHER" id="PTHR30486">
    <property type="entry name" value="TWITCHING MOTILITY PROTEIN PILT"/>
    <property type="match status" value="1"/>
</dbReference>
<feature type="domain" description="Bacterial type II secretion system protein E" evidence="2">
    <location>
        <begin position="211"/>
        <end position="225"/>
    </location>
</feature>
<dbReference type="AlphaFoldDB" id="A0A844M274"/>
<dbReference type="Gene3D" id="3.40.50.300">
    <property type="entry name" value="P-loop containing nucleotide triphosphate hydrolases"/>
    <property type="match status" value="1"/>
</dbReference>
<dbReference type="CDD" id="cd01131">
    <property type="entry name" value="PilT"/>
    <property type="match status" value="1"/>
</dbReference>
<dbReference type="InterPro" id="IPR006321">
    <property type="entry name" value="PilT/PilU"/>
</dbReference>
<gene>
    <name evidence="3" type="ORF">GB996_09530</name>
</gene>
<comment type="caution">
    <text evidence="3">The sequence shown here is derived from an EMBL/GenBank/DDBJ whole genome shotgun (WGS) entry which is preliminary data.</text>
</comment>
<sequence length="359" mass="39443">MIQGIDEVTHAHALDSLTALLRHTQSLKASDLHLSAGMPAMLRIDGEITSTNLPALTHTQIQQYIASTLSPAQMSEFEQHMTLDYALDVADVGRFRVNIFQQHRGIAAVFRAIPDALLSLQQLDLSSDNKATLQQITQLNHGLVLVTGPTGCGKSTTVAALVDHINQTRAAHILTIEDPIEFIYHAKKSLINQREVARHTADYTKALRSALREDPDVIVIGELRDLASIRLALTAAETGHLVLATLHTRSAIKSIDRIVDVFAADEKDMIRFLLSESLQAVISQILIKRPEGGRIAAHEIMMATPAICNMIRQNKLAQMYSAIQTGHSQGMQTLDQALTDLIQRKLISPHSAQHHATLC</sequence>
<reference evidence="3 4" key="1">
    <citation type="journal article" date="2019" name="PLoS ONE">
        <title>Pup mortality in New Zealand sea lions (Phocarctos hookeri) at Enderby Island, Auckland Islands, 2013-18.</title>
        <authorList>
            <person name="Michael S.A."/>
            <person name="Hayman D.T.S."/>
            <person name="Gray R."/>
            <person name="Zhang J."/>
            <person name="Rogers L."/>
            <person name="Roe W.D."/>
        </authorList>
    </citation>
    <scope>NUCLEOTIDE SEQUENCE [LARGE SCALE GENOMIC DNA]</scope>
    <source>
        <strain evidence="3 4">SM868</strain>
    </source>
</reference>
<dbReference type="SMART" id="SM00382">
    <property type="entry name" value="AAA"/>
    <property type="match status" value="1"/>
</dbReference>
<dbReference type="InterPro" id="IPR050921">
    <property type="entry name" value="T4SS_GSP_E_ATPase"/>
</dbReference>
<evidence type="ECO:0000256" key="1">
    <source>
        <dbReference type="ARBA" id="ARBA00006611"/>
    </source>
</evidence>
<dbReference type="NCBIfam" id="TIGR01420">
    <property type="entry name" value="pilT_fam"/>
    <property type="match status" value="1"/>
</dbReference>
<dbReference type="InterPro" id="IPR003593">
    <property type="entry name" value="AAA+_ATPase"/>
</dbReference>
<dbReference type="OrthoDB" id="9804785at2"/>
<dbReference type="Pfam" id="PF00437">
    <property type="entry name" value="T2SSE"/>
    <property type="match status" value="1"/>
</dbReference>
<dbReference type="InterPro" id="IPR001482">
    <property type="entry name" value="T2SS/T4SS_dom"/>
</dbReference>
<organism evidence="3 4">
    <name type="scientific">Psychrobacter sanguinis</name>
    <dbReference type="NCBI Taxonomy" id="861445"/>
    <lineage>
        <taxon>Bacteria</taxon>
        <taxon>Pseudomonadati</taxon>
        <taxon>Pseudomonadota</taxon>
        <taxon>Gammaproteobacteria</taxon>
        <taxon>Moraxellales</taxon>
        <taxon>Moraxellaceae</taxon>
        <taxon>Psychrobacter</taxon>
    </lineage>
</organism>
<accession>A0A844M274</accession>
<dbReference type="EMBL" id="WFKQ01000009">
    <property type="protein sequence ID" value="MUG33036.1"/>
    <property type="molecule type" value="Genomic_DNA"/>
</dbReference>
<name>A0A844M274_9GAMM</name>
<proteinExistence type="inferred from homology"/>
<evidence type="ECO:0000259" key="2">
    <source>
        <dbReference type="PROSITE" id="PS00662"/>
    </source>
</evidence>
<dbReference type="InterPro" id="IPR027417">
    <property type="entry name" value="P-loop_NTPase"/>
</dbReference>
<dbReference type="RefSeq" id="WP_155587530.1">
    <property type="nucleotide sequence ID" value="NZ_WFKQ01000009.1"/>
</dbReference>
<dbReference type="GO" id="GO:0005524">
    <property type="term" value="F:ATP binding"/>
    <property type="evidence" value="ECO:0007669"/>
    <property type="project" value="InterPro"/>
</dbReference>
<comment type="similarity">
    <text evidence="1">Belongs to the GSP E family.</text>
</comment>
<dbReference type="PROSITE" id="PS00662">
    <property type="entry name" value="T2SP_E"/>
    <property type="match status" value="1"/>
</dbReference>
<dbReference type="PANTHER" id="PTHR30486:SF6">
    <property type="entry name" value="TYPE IV PILUS RETRACTATION ATPASE PILT"/>
    <property type="match status" value="1"/>
</dbReference>
<dbReference type="Gene3D" id="3.30.450.90">
    <property type="match status" value="1"/>
</dbReference>
<keyword evidence="4" id="KW-1185">Reference proteome</keyword>